<dbReference type="Gene3D" id="3.90.1140.10">
    <property type="entry name" value="Cyclic phosphodiesterase"/>
    <property type="match status" value="1"/>
</dbReference>
<name>A0A382GCE8_9ZZZZ</name>
<accession>A0A382GCE8</accession>
<dbReference type="InterPro" id="IPR014051">
    <property type="entry name" value="Phosphoesterase_HXTX"/>
</dbReference>
<feature type="domain" description="Phosphoesterase HXTX" evidence="1">
    <location>
        <begin position="12"/>
        <end position="68"/>
    </location>
</feature>
<dbReference type="SUPFAM" id="SSF55144">
    <property type="entry name" value="LigT-like"/>
    <property type="match status" value="1"/>
</dbReference>
<proteinExistence type="predicted"/>
<sequence length="88" mass="10014">VDIRSFIALPLSEEMAASFFEVAETLCNMEHYQQIRWLPPQNCHMTLAFLGNVEEGRLESLARILGQSLAEKTVGILRFNEVSPFPFN</sequence>
<evidence type="ECO:0000259" key="1">
    <source>
        <dbReference type="Pfam" id="PF02834"/>
    </source>
</evidence>
<dbReference type="Pfam" id="PF02834">
    <property type="entry name" value="LigT_PEase"/>
    <property type="match status" value="1"/>
</dbReference>
<feature type="non-terminal residue" evidence="2">
    <location>
        <position position="88"/>
    </location>
</feature>
<dbReference type="EMBL" id="UINC01054774">
    <property type="protein sequence ID" value="SVB72880.1"/>
    <property type="molecule type" value="Genomic_DNA"/>
</dbReference>
<dbReference type="InterPro" id="IPR009097">
    <property type="entry name" value="Cyclic_Pdiesterase"/>
</dbReference>
<protein>
    <recommendedName>
        <fullName evidence="1">Phosphoesterase HXTX domain-containing protein</fullName>
    </recommendedName>
</protein>
<feature type="non-terminal residue" evidence="2">
    <location>
        <position position="1"/>
    </location>
</feature>
<evidence type="ECO:0000313" key="2">
    <source>
        <dbReference type="EMBL" id="SVB72880.1"/>
    </source>
</evidence>
<reference evidence="2" key="1">
    <citation type="submission" date="2018-05" db="EMBL/GenBank/DDBJ databases">
        <authorList>
            <person name="Lanie J.A."/>
            <person name="Ng W.-L."/>
            <person name="Kazmierczak K.M."/>
            <person name="Andrzejewski T.M."/>
            <person name="Davidsen T.M."/>
            <person name="Wayne K.J."/>
            <person name="Tettelin H."/>
            <person name="Glass J.I."/>
            <person name="Rusch D."/>
            <person name="Podicherti R."/>
            <person name="Tsui H.-C.T."/>
            <person name="Winkler M.E."/>
        </authorList>
    </citation>
    <scope>NUCLEOTIDE SEQUENCE</scope>
</reference>
<dbReference type="AlphaFoldDB" id="A0A382GCE8"/>
<gene>
    <name evidence="2" type="ORF">METZ01_LOCUS225734</name>
</gene>
<organism evidence="2">
    <name type="scientific">marine metagenome</name>
    <dbReference type="NCBI Taxonomy" id="408172"/>
    <lineage>
        <taxon>unclassified sequences</taxon>
        <taxon>metagenomes</taxon>
        <taxon>ecological metagenomes</taxon>
    </lineage>
</organism>